<dbReference type="CDD" id="cd00077">
    <property type="entry name" value="HDc"/>
    <property type="match status" value="1"/>
</dbReference>
<accession>A0A212JEZ5</accession>
<reference evidence="4" key="1">
    <citation type="submission" date="2016-04" db="EMBL/GenBank/DDBJ databases">
        <authorList>
            <person name="Evans L.H."/>
            <person name="Alamgir A."/>
            <person name="Owens N."/>
            <person name="Weber N.D."/>
            <person name="Virtaneva K."/>
            <person name="Barbian K."/>
            <person name="Babar A."/>
            <person name="Rosenke K."/>
        </authorList>
    </citation>
    <scope>NUCLEOTIDE SEQUENCE</scope>
    <source>
        <strain evidence="4">86</strain>
    </source>
</reference>
<name>A0A212JEZ5_9DELT</name>
<dbReference type="GO" id="GO:0031125">
    <property type="term" value="P:rRNA 3'-end processing"/>
    <property type="evidence" value="ECO:0007669"/>
    <property type="project" value="TreeGrafter"/>
</dbReference>
<dbReference type="SMART" id="SM00471">
    <property type="entry name" value="HDc"/>
    <property type="match status" value="1"/>
</dbReference>
<dbReference type="SUPFAM" id="SSF109604">
    <property type="entry name" value="HD-domain/PDEase-like"/>
    <property type="match status" value="1"/>
</dbReference>
<feature type="domain" description="HD" evidence="3">
    <location>
        <begin position="166"/>
        <end position="285"/>
    </location>
</feature>
<feature type="region of interest" description="Disordered" evidence="2">
    <location>
        <begin position="318"/>
        <end position="358"/>
    </location>
</feature>
<dbReference type="CDD" id="cd04492">
    <property type="entry name" value="YhaM_OBF_like"/>
    <property type="match status" value="1"/>
</dbReference>
<dbReference type="GO" id="GO:0016787">
    <property type="term" value="F:hydrolase activity"/>
    <property type="evidence" value="ECO:0007669"/>
    <property type="project" value="UniProtKB-KW"/>
</dbReference>
<evidence type="ECO:0000259" key="3">
    <source>
        <dbReference type="PROSITE" id="PS51831"/>
    </source>
</evidence>
<organism evidence="4">
    <name type="scientific">uncultured delta proteobacterium</name>
    <dbReference type="NCBI Taxonomy" id="34034"/>
    <lineage>
        <taxon>Bacteria</taxon>
        <taxon>Deltaproteobacteria</taxon>
        <taxon>environmental samples</taxon>
    </lineage>
</organism>
<dbReference type="EMBL" id="FLUQ01000001">
    <property type="protein sequence ID" value="SBV97990.1"/>
    <property type="molecule type" value="Genomic_DNA"/>
</dbReference>
<dbReference type="InterPro" id="IPR004365">
    <property type="entry name" value="NA-bd_OB_tRNA"/>
</dbReference>
<evidence type="ECO:0000256" key="2">
    <source>
        <dbReference type="SAM" id="MobiDB-lite"/>
    </source>
</evidence>
<dbReference type="PANTHER" id="PTHR37294:SF1">
    <property type="entry name" value="3'-5' EXORIBONUCLEASE YHAM"/>
    <property type="match status" value="1"/>
</dbReference>
<dbReference type="AlphaFoldDB" id="A0A212JEZ5"/>
<dbReference type="Pfam" id="PF01966">
    <property type="entry name" value="HD"/>
    <property type="match status" value="1"/>
</dbReference>
<gene>
    <name evidence="4" type="ORF">KL86DPRO_11311</name>
</gene>
<dbReference type="Pfam" id="PF01336">
    <property type="entry name" value="tRNA_anti-codon"/>
    <property type="match status" value="1"/>
</dbReference>
<sequence length="358" mass="38717">MPKTQFITDFSVGDDVATLFLLGAATQGQARNGPFWKLELRDASGSLEAKIWSPQSQMYANLAAGDIVEIAGRVSMYRERLEVAVDRMRVLEEDEKAALDLSLFMAASERPATELLAELERLCKAAFTHGPWKKLLKLVLADPWVAEHLPTAPAAKVMHHAYAGGLLEHTLGVAKLCMTFADLYPHLDRQTLLAGALCHDLGKLWELSQGLATDYTGEGRLMGHIQQGMDFLDPLIRKAGLEDHLALHLKHLVLSHHGQYEFGSPRLPATGEAFALHYADNLDAKINQTKAALGNIPDGESGWSAFVPGLDRTLFKPLPTPGAGEKGKKAKTGASPANAPGNDEATHIPGQLSLLGGE</sequence>
<dbReference type="InterPro" id="IPR003607">
    <property type="entry name" value="HD/PDEase_dom"/>
</dbReference>
<dbReference type="InterPro" id="IPR050798">
    <property type="entry name" value="YhaM_exoribonuc/phosphodiest"/>
</dbReference>
<dbReference type="Gene3D" id="1.10.3210.10">
    <property type="entry name" value="Hypothetical protein af1432"/>
    <property type="match status" value="1"/>
</dbReference>
<dbReference type="GO" id="GO:0003676">
    <property type="term" value="F:nucleic acid binding"/>
    <property type="evidence" value="ECO:0007669"/>
    <property type="project" value="InterPro"/>
</dbReference>
<dbReference type="PANTHER" id="PTHR37294">
    <property type="entry name" value="3'-5' EXORIBONUCLEASE YHAM"/>
    <property type="match status" value="1"/>
</dbReference>
<dbReference type="InterPro" id="IPR006674">
    <property type="entry name" value="HD_domain"/>
</dbReference>
<evidence type="ECO:0000256" key="1">
    <source>
        <dbReference type="ARBA" id="ARBA00022801"/>
    </source>
</evidence>
<dbReference type="PROSITE" id="PS51831">
    <property type="entry name" value="HD"/>
    <property type="match status" value="1"/>
</dbReference>
<proteinExistence type="predicted"/>
<dbReference type="Gene3D" id="2.40.50.140">
    <property type="entry name" value="Nucleic acid-binding proteins"/>
    <property type="match status" value="1"/>
</dbReference>
<keyword evidence="1" id="KW-0378">Hydrolase</keyword>
<protein>
    <recommendedName>
        <fullName evidence="3">HD domain-containing protein</fullName>
    </recommendedName>
</protein>
<dbReference type="InterPro" id="IPR012340">
    <property type="entry name" value="NA-bd_OB-fold"/>
</dbReference>
<evidence type="ECO:0000313" key="4">
    <source>
        <dbReference type="EMBL" id="SBV97990.1"/>
    </source>
</evidence>